<dbReference type="PANTHER" id="PTHR45700">
    <property type="entry name" value="UBIQUITIN-PROTEIN LIGASE E3C"/>
    <property type="match status" value="1"/>
</dbReference>
<name>A0A8I6TCD4_CIMLE</name>
<comment type="pathway">
    <text evidence="2">Protein modification; protein ubiquitination.</text>
</comment>
<evidence type="ECO:0000256" key="6">
    <source>
        <dbReference type="ARBA" id="ARBA00022786"/>
    </source>
</evidence>
<evidence type="ECO:0000256" key="4">
    <source>
        <dbReference type="ARBA" id="ARBA00022499"/>
    </source>
</evidence>
<dbReference type="FunFam" id="3.30.2410.10:FF:000011">
    <property type="entry name" value="Putative Ubiquitin-protein ligase E3C"/>
    <property type="match status" value="1"/>
</dbReference>
<dbReference type="InterPro" id="IPR000048">
    <property type="entry name" value="IQ_motif_EF-hand-BS"/>
</dbReference>
<feature type="domain" description="HECT" evidence="14">
    <location>
        <begin position="712"/>
        <end position="1050"/>
    </location>
</feature>
<comment type="subunit">
    <text evidence="9">Interacts with 26S proteasomes. Interacts (via the HECT domain) with UBE2D1 and, less efficiently, with UBE2L3.</text>
</comment>
<comment type="catalytic activity">
    <reaction evidence="1">
        <text>S-ubiquitinyl-[E2 ubiquitin-conjugating enzyme]-L-cysteine + [acceptor protein]-L-lysine = [E2 ubiquitin-conjugating enzyme]-L-cysteine + N(6)-ubiquitinyl-[acceptor protein]-L-lysine.</text>
        <dbReference type="EC" id="2.3.2.26"/>
    </reaction>
</comment>
<dbReference type="CDD" id="cd23767">
    <property type="entry name" value="IQCD"/>
    <property type="match status" value="1"/>
</dbReference>
<dbReference type="Proteomes" id="UP000494040">
    <property type="component" value="Unassembled WGS sequence"/>
</dbReference>
<dbReference type="SUPFAM" id="SSF56204">
    <property type="entry name" value="Hect, E3 ligase catalytic domain"/>
    <property type="match status" value="1"/>
</dbReference>
<dbReference type="InterPro" id="IPR000569">
    <property type="entry name" value="HECT_dom"/>
</dbReference>
<dbReference type="FunFam" id="3.30.2160.10:FF:000002">
    <property type="entry name" value="Putative Ubiquitin-protein ligase E3C"/>
    <property type="match status" value="1"/>
</dbReference>
<dbReference type="PROSITE" id="PS50096">
    <property type="entry name" value="IQ"/>
    <property type="match status" value="1"/>
</dbReference>
<dbReference type="InterPro" id="IPR035983">
    <property type="entry name" value="Hect_E3_ubiquitin_ligase"/>
</dbReference>
<keyword evidence="16" id="KW-1185">Reference proteome</keyword>
<dbReference type="Gene3D" id="3.30.2410.10">
    <property type="entry name" value="Hect, E3 ligase catalytic domain"/>
    <property type="match status" value="1"/>
</dbReference>
<keyword evidence="6 13" id="KW-0833">Ubl conjugation pathway</keyword>
<evidence type="ECO:0000256" key="7">
    <source>
        <dbReference type="ARBA" id="ARBA00022843"/>
    </source>
</evidence>
<evidence type="ECO:0000259" key="14">
    <source>
        <dbReference type="PROSITE" id="PS50237"/>
    </source>
</evidence>
<dbReference type="OrthoDB" id="8068875at2759"/>
<dbReference type="PROSITE" id="PS50237">
    <property type="entry name" value="HECT"/>
    <property type="match status" value="1"/>
</dbReference>
<dbReference type="EnsemblMetazoa" id="XM_014388057.2">
    <property type="protein sequence ID" value="XP_014243543.1"/>
    <property type="gene ID" value="LOC106663318"/>
</dbReference>
<evidence type="ECO:0000256" key="8">
    <source>
        <dbReference type="ARBA" id="ARBA00061050"/>
    </source>
</evidence>
<dbReference type="GO" id="GO:0006511">
    <property type="term" value="P:ubiquitin-dependent protein catabolic process"/>
    <property type="evidence" value="ECO:0007669"/>
    <property type="project" value="TreeGrafter"/>
</dbReference>
<organism evidence="15 16">
    <name type="scientific">Cimex lectularius</name>
    <name type="common">Bed bug</name>
    <name type="synonym">Acanthia lectularia</name>
    <dbReference type="NCBI Taxonomy" id="79782"/>
    <lineage>
        <taxon>Eukaryota</taxon>
        <taxon>Metazoa</taxon>
        <taxon>Ecdysozoa</taxon>
        <taxon>Arthropoda</taxon>
        <taxon>Hexapoda</taxon>
        <taxon>Insecta</taxon>
        <taxon>Pterygota</taxon>
        <taxon>Neoptera</taxon>
        <taxon>Paraneoptera</taxon>
        <taxon>Hemiptera</taxon>
        <taxon>Heteroptera</taxon>
        <taxon>Panheteroptera</taxon>
        <taxon>Cimicomorpha</taxon>
        <taxon>Cimicidae</taxon>
        <taxon>Cimex</taxon>
    </lineage>
</organism>
<feature type="active site" description="Glycyl thioester intermediate" evidence="13">
    <location>
        <position position="1018"/>
    </location>
</feature>
<evidence type="ECO:0000256" key="12">
    <source>
        <dbReference type="ARBA" id="ARBA00081642"/>
    </source>
</evidence>
<dbReference type="InterPro" id="IPR044611">
    <property type="entry name" value="E3A/B/C-like"/>
</dbReference>
<evidence type="ECO:0000313" key="16">
    <source>
        <dbReference type="Proteomes" id="UP000494040"/>
    </source>
</evidence>
<keyword evidence="5" id="KW-0808">Transferase</keyword>
<dbReference type="FunFam" id="3.90.1750.10:FF:000014">
    <property type="entry name" value="Putative Ubiquitin-protein ligase E3C"/>
    <property type="match status" value="1"/>
</dbReference>
<dbReference type="PANTHER" id="PTHR45700:SF2">
    <property type="entry name" value="UBIQUITIN-PROTEIN LIGASE E3C"/>
    <property type="match status" value="1"/>
</dbReference>
<dbReference type="GO" id="GO:0009966">
    <property type="term" value="P:regulation of signal transduction"/>
    <property type="evidence" value="ECO:0007669"/>
    <property type="project" value="UniProtKB-ARBA"/>
</dbReference>
<dbReference type="GO" id="GO:0000209">
    <property type="term" value="P:protein polyubiquitination"/>
    <property type="evidence" value="ECO:0007669"/>
    <property type="project" value="InterPro"/>
</dbReference>
<keyword evidence="7" id="KW-0832">Ubl conjugation</keyword>
<evidence type="ECO:0000256" key="9">
    <source>
        <dbReference type="ARBA" id="ARBA00063372"/>
    </source>
</evidence>
<dbReference type="SMART" id="SM00015">
    <property type="entry name" value="IQ"/>
    <property type="match status" value="1"/>
</dbReference>
<evidence type="ECO:0000256" key="1">
    <source>
        <dbReference type="ARBA" id="ARBA00000885"/>
    </source>
</evidence>
<keyword evidence="4" id="KW-1017">Isopeptide bond</keyword>
<dbReference type="AlphaFoldDB" id="A0A8I6TCD4"/>
<evidence type="ECO:0000256" key="11">
    <source>
        <dbReference type="ARBA" id="ARBA00077269"/>
    </source>
</evidence>
<comment type="similarity">
    <text evidence="8">Belongs to the UBE3C family.</text>
</comment>
<sequence length="1050" mass="121796">MYVFEGNYRRTPQQNLAGASRVEGKTELINRAQLERKRRQEQRAKEDGAVKIQAAVRGFLCRRRHKALFTSQFDAIMKDLCNATCFSMDNIIYIIRRIPFMGITNPDVPRILIATSIVLNHKSEILKELQKSKFDWMWRLKILMRYSLLVLKLSKNCKLEFYMNSLQFVDYFTSYHYISQHINDELAKELISELFLYGVFKEYFKVGLTLLEKSHNERAGEVEFLYPINMLLRPFASFHHIIYPNYKSLILFKFCSTLNSLEKKEIHPSLFQRLLPRLKLINFPYIEYLKATMQIANSYYNSILLYCALYFDNNKTVFEENEYQIYFKQLAILSRNLFRLSNSSPIDIDSDDDDYEVYEEERFTEQRILRECSQLLNSPEKADAWIEYLNIILMNEQWDTLIDFTACLHHLLISGNNPVHHYRIFLLLTNNSHCLKGFWQCISQLKRSGTLSHSVPLISILARGMLLDNDEASQLLPLLTMFSYILKFYYSTMTDEEFYAEEPNPDYPAKPFTLAEMVSLSKTLKDIAVGIILLAYPDTHDPGTDQTIQNNIPTSNANYNIKCWTLLMQEVIGLVSLLNARDLRKPFTKEGHWLSNFISVPDTVPVYNSTKSVMAQPFTSSRSNTRSVISHNVEGQLLLSIHESRNVCLLTLIPFTIAFLKRFSILQNHFDVERFENQNPQVHYLQAPPHYFVRIRRHYLYEDAFEKLSDENAPDLKLTVKIKMVNKWGLDEAGVDGGGVFREFITELLKTAFDPNRGFFICTNDNELYPNPNVHVICPDFEKHYFFIGRILGKAIYEGIMAEIPLTDFFLAKLTGDTRNMYLNNLASLDHELYKNIMNLRRYKGDFAEMGLDFTIYTNQYGQSLSRELKPNGGEIPVTADNVAEYIDLIAKFKMHEEISKQTEAFKEGLQNVFSLDWLKMFSPKELQIIISGDEAPIDITDMKMNTVYAGGYSAEHPCIIMFWNILDSFNNVERSDLLRFITSCPRPPLLGFKELQPPICIQHVEGVDGRFPTSSTCMNLLKLPAFSDESIMRSKLLYAIQSGAGFELS</sequence>
<evidence type="ECO:0000256" key="2">
    <source>
        <dbReference type="ARBA" id="ARBA00004906"/>
    </source>
</evidence>
<protein>
    <recommendedName>
        <fullName evidence="10">Ubiquitin-protein ligase E3C</fullName>
        <ecNumber evidence="3">2.3.2.26</ecNumber>
    </recommendedName>
    <alternativeName>
        <fullName evidence="11">HECT-type ubiquitin transferase E3C</fullName>
    </alternativeName>
    <alternativeName>
        <fullName evidence="12">RTA-associated ubiquitin ligase</fullName>
    </alternativeName>
</protein>
<dbReference type="GeneID" id="106663318"/>
<accession>A0A8I6TCD4</accession>
<reference evidence="15" key="1">
    <citation type="submission" date="2022-01" db="UniProtKB">
        <authorList>
            <consortium name="EnsemblMetazoa"/>
        </authorList>
    </citation>
    <scope>IDENTIFICATION</scope>
</reference>
<evidence type="ECO:0000313" key="15">
    <source>
        <dbReference type="EnsemblMetazoa" id="XP_014243543.1"/>
    </source>
</evidence>
<dbReference type="EC" id="2.3.2.26" evidence="3"/>
<proteinExistence type="inferred from homology"/>
<evidence type="ECO:0000256" key="13">
    <source>
        <dbReference type="PROSITE-ProRule" id="PRU00104"/>
    </source>
</evidence>
<dbReference type="Gene3D" id="3.90.1750.10">
    <property type="entry name" value="Hect, E3 ligase catalytic domains"/>
    <property type="match status" value="1"/>
</dbReference>
<evidence type="ECO:0000256" key="5">
    <source>
        <dbReference type="ARBA" id="ARBA00022679"/>
    </source>
</evidence>
<dbReference type="RefSeq" id="XP_014243543.1">
    <property type="nucleotide sequence ID" value="XM_014388057.2"/>
</dbReference>
<evidence type="ECO:0000256" key="3">
    <source>
        <dbReference type="ARBA" id="ARBA00012485"/>
    </source>
</evidence>
<dbReference type="OMA" id="WIKMFDT"/>
<dbReference type="Pfam" id="PF00612">
    <property type="entry name" value="IQ"/>
    <property type="match status" value="1"/>
</dbReference>
<dbReference type="CDD" id="cd00078">
    <property type="entry name" value="HECTc"/>
    <property type="match status" value="1"/>
</dbReference>
<dbReference type="KEGG" id="clec:106663318"/>
<dbReference type="Gene3D" id="3.30.2160.10">
    <property type="entry name" value="Hect, E3 ligase catalytic domain"/>
    <property type="match status" value="1"/>
</dbReference>
<dbReference type="Pfam" id="PF00632">
    <property type="entry name" value="HECT"/>
    <property type="match status" value="1"/>
</dbReference>
<evidence type="ECO:0000256" key="10">
    <source>
        <dbReference type="ARBA" id="ARBA00067506"/>
    </source>
</evidence>
<dbReference type="GO" id="GO:0061630">
    <property type="term" value="F:ubiquitin protein ligase activity"/>
    <property type="evidence" value="ECO:0007669"/>
    <property type="project" value="UniProtKB-EC"/>
</dbReference>
<dbReference type="SMART" id="SM00119">
    <property type="entry name" value="HECTc"/>
    <property type="match status" value="1"/>
</dbReference>